<dbReference type="InterPro" id="IPR012467">
    <property type="entry name" value="DUF1684"/>
</dbReference>
<protein>
    <recommendedName>
        <fullName evidence="4">DUF1684 domain-containing protein</fullName>
    </recommendedName>
</protein>
<dbReference type="Proteomes" id="UP000607197">
    <property type="component" value="Unassembled WGS sequence"/>
</dbReference>
<comment type="caution">
    <text evidence="2">The sequence shown here is derived from an EMBL/GenBank/DDBJ whole genome shotgun (WGS) entry which is preliminary data.</text>
</comment>
<organism evidence="2 3">
    <name type="scientific">Halocalculus aciditolerans</name>
    <dbReference type="NCBI Taxonomy" id="1383812"/>
    <lineage>
        <taxon>Archaea</taxon>
        <taxon>Methanobacteriati</taxon>
        <taxon>Methanobacteriota</taxon>
        <taxon>Stenosarchaea group</taxon>
        <taxon>Halobacteria</taxon>
        <taxon>Halobacteriales</taxon>
        <taxon>Halobacteriaceae</taxon>
        <taxon>Halocalculus</taxon>
    </lineage>
</organism>
<feature type="region of interest" description="Disordered" evidence="1">
    <location>
        <begin position="19"/>
        <end position="40"/>
    </location>
</feature>
<proteinExistence type="predicted"/>
<gene>
    <name evidence="2" type="ORF">GCM10009039_30520</name>
</gene>
<dbReference type="Pfam" id="PF07920">
    <property type="entry name" value="DUF1684"/>
    <property type="match status" value="1"/>
</dbReference>
<dbReference type="PANTHER" id="PTHR41913:SF1">
    <property type="entry name" value="DUF1684 DOMAIN-CONTAINING PROTEIN"/>
    <property type="match status" value="1"/>
</dbReference>
<reference evidence="2" key="2">
    <citation type="submission" date="2020-09" db="EMBL/GenBank/DDBJ databases">
        <authorList>
            <person name="Sun Q."/>
            <person name="Ohkuma M."/>
        </authorList>
    </citation>
    <scope>NUCLEOTIDE SEQUENCE</scope>
    <source>
        <strain evidence="2">JCM 19596</strain>
    </source>
</reference>
<name>A0A830FAG7_9EURY</name>
<reference evidence="2" key="1">
    <citation type="journal article" date="2014" name="Int. J. Syst. Evol. Microbiol.">
        <title>Complete genome sequence of Corynebacterium casei LMG S-19264T (=DSM 44701T), isolated from a smear-ripened cheese.</title>
        <authorList>
            <consortium name="US DOE Joint Genome Institute (JGI-PGF)"/>
            <person name="Walter F."/>
            <person name="Albersmeier A."/>
            <person name="Kalinowski J."/>
            <person name="Ruckert C."/>
        </authorList>
    </citation>
    <scope>NUCLEOTIDE SEQUENCE</scope>
    <source>
        <strain evidence="2">JCM 19596</strain>
    </source>
</reference>
<keyword evidence="3" id="KW-1185">Reference proteome</keyword>
<dbReference type="PANTHER" id="PTHR41913">
    <property type="entry name" value="DUF1684 DOMAIN-CONTAINING PROTEIN"/>
    <property type="match status" value="1"/>
</dbReference>
<evidence type="ECO:0000313" key="2">
    <source>
        <dbReference type="EMBL" id="GGL70364.1"/>
    </source>
</evidence>
<feature type="compositionally biased region" description="Basic and acidic residues" evidence="1">
    <location>
        <begin position="19"/>
        <end position="28"/>
    </location>
</feature>
<accession>A0A830FAG7</accession>
<dbReference type="AlphaFoldDB" id="A0A830FAG7"/>
<evidence type="ECO:0000313" key="3">
    <source>
        <dbReference type="Proteomes" id="UP000607197"/>
    </source>
</evidence>
<dbReference type="EMBL" id="BMPG01000005">
    <property type="protein sequence ID" value="GGL70364.1"/>
    <property type="molecule type" value="Genomic_DNA"/>
</dbReference>
<dbReference type="OrthoDB" id="334216at2157"/>
<dbReference type="RefSeq" id="WP_188980479.1">
    <property type="nucleotide sequence ID" value="NZ_BMPG01000005.1"/>
</dbReference>
<evidence type="ECO:0000256" key="1">
    <source>
        <dbReference type="SAM" id="MobiDB-lite"/>
    </source>
</evidence>
<evidence type="ECO:0008006" key="4">
    <source>
        <dbReference type="Google" id="ProtNLM"/>
    </source>
</evidence>
<dbReference type="Gene3D" id="6.10.250.1680">
    <property type="match status" value="1"/>
</dbReference>
<sequence length="188" mass="21887">MSFDEDAWRDALEDHRTAKDDYLRDHPHSPLPRTLDDFDGLDYYPPDPDYRFELSLDVDPEKEDVVVDTTQGGERQYRCWGTFTFRLNGAERTLAAYRSSPGEDRLWVPFRDETNGDTTYGAGRYLDLDEDDRIDPDTETWVVDFNLAYSPFCAYSDAYECPIVPQENRLDTRVEAGERYDPADFGHE</sequence>